<evidence type="ECO:0000256" key="6">
    <source>
        <dbReference type="ARBA" id="ARBA00022723"/>
    </source>
</evidence>
<comment type="subcellular location">
    <subcellularLocation>
        <location evidence="10">Cytoplasm</location>
    </subcellularLocation>
</comment>
<feature type="region of interest" description="Disordered" evidence="11">
    <location>
        <begin position="193"/>
        <end position="237"/>
    </location>
</feature>
<dbReference type="SMART" id="SM00729">
    <property type="entry name" value="Elp3"/>
    <property type="match status" value="1"/>
</dbReference>
<dbReference type="Gene3D" id="3.20.20.70">
    <property type="entry name" value="Aldolase class I"/>
    <property type="match status" value="1"/>
</dbReference>
<organism evidence="13 14">
    <name type="scientific">Exilibacterium tricleocarpae</name>
    <dbReference type="NCBI Taxonomy" id="2591008"/>
    <lineage>
        <taxon>Bacteria</taxon>
        <taxon>Pseudomonadati</taxon>
        <taxon>Pseudomonadota</taxon>
        <taxon>Gammaproteobacteria</taxon>
        <taxon>Cellvibrionales</taxon>
        <taxon>Cellvibrionaceae</taxon>
        <taxon>Exilibacterium</taxon>
    </lineage>
</organism>
<dbReference type="InterPro" id="IPR007197">
    <property type="entry name" value="rSAM"/>
</dbReference>
<keyword evidence="7 10" id="KW-0408">Iron</keyword>
<dbReference type="GO" id="GO:0005737">
    <property type="term" value="C:cytoplasm"/>
    <property type="evidence" value="ECO:0007669"/>
    <property type="project" value="UniProtKB-SubCell"/>
</dbReference>
<dbReference type="GO" id="GO:0006779">
    <property type="term" value="P:porphyrin-containing compound biosynthetic process"/>
    <property type="evidence" value="ECO:0007669"/>
    <property type="project" value="InterPro"/>
</dbReference>
<dbReference type="SUPFAM" id="SSF102114">
    <property type="entry name" value="Radical SAM enzymes"/>
    <property type="match status" value="2"/>
</dbReference>
<dbReference type="Pfam" id="PF04055">
    <property type="entry name" value="Radical_SAM"/>
    <property type="match status" value="1"/>
</dbReference>
<evidence type="ECO:0000259" key="12">
    <source>
        <dbReference type="PROSITE" id="PS51918"/>
    </source>
</evidence>
<dbReference type="PROSITE" id="PS51918">
    <property type="entry name" value="RADICAL_SAM"/>
    <property type="match status" value="1"/>
</dbReference>
<keyword evidence="9 10" id="KW-0143">Chaperone</keyword>
<evidence type="ECO:0000256" key="4">
    <source>
        <dbReference type="ARBA" id="ARBA00022617"/>
    </source>
</evidence>
<keyword evidence="14" id="KW-1185">Reference proteome</keyword>
<dbReference type="Proteomes" id="UP000319732">
    <property type="component" value="Unassembled WGS sequence"/>
</dbReference>
<dbReference type="SFLD" id="SFLDG01065">
    <property type="entry name" value="anaerobic_coproporphyrinogen-I"/>
    <property type="match status" value="1"/>
</dbReference>
<dbReference type="PANTHER" id="PTHR13932">
    <property type="entry name" value="COPROPORPHYRINIGEN III OXIDASE"/>
    <property type="match status" value="1"/>
</dbReference>
<dbReference type="Pfam" id="PF06969">
    <property type="entry name" value="HemN_C"/>
    <property type="match status" value="1"/>
</dbReference>
<sequence>MTPISPPPPPPLSLYIHIPWCVRKCPYCDFNSHAAGPQLPEAEYVARLCDDLQQDRALARGRKLASIFIGGGTPSLFSAAAIGEILAAAESLVGFGEAIEITLEANPGTAEQRKFSDFRAAGVNRLSLGVQSFEDEKLRRLGRIHSGREALVAVDIARRAGFDNINLDLMYGLPSLPQDTAVATLANLGQALTDPEPGTEPGTGIVGTGIDSVANPVANPGQALTDQPGTGTDSASPGRALALEQSLADLEQALALAPTEPGGEPGTGTDSATEPGTGQPGTRPEPGTGIDSADSDLVNLGQALTAVLTDLDSGPGLNSDMNPGQALALKQSLADLEQALALAPEHLSWYQLTIEPNTEFYSRPPQVPDGDTLADIQQQGEALLQANGFYRYEVSAFARPARQSVHNRNYWEFGDYLGIGAGAHSKVTRADGTVERLRKTRQPQHYLYTGRQFIAGRQTLTHSELPLEFMMNALRLTEGVSQRLFSQRTGMALEAIADPLRRLHERGLMTPDPQRLQTTATGLRFLNTVLEAFMSDKRPS</sequence>
<dbReference type="GO" id="GO:0046872">
    <property type="term" value="F:metal ion binding"/>
    <property type="evidence" value="ECO:0007669"/>
    <property type="project" value="UniProtKB-UniRule"/>
</dbReference>
<evidence type="ECO:0000313" key="13">
    <source>
        <dbReference type="EMBL" id="TQV69619.1"/>
    </source>
</evidence>
<dbReference type="InterPro" id="IPR010723">
    <property type="entry name" value="HemN_C"/>
</dbReference>
<feature type="compositionally biased region" description="Polar residues" evidence="11">
    <location>
        <begin position="222"/>
        <end position="235"/>
    </location>
</feature>
<dbReference type="InterPro" id="IPR006638">
    <property type="entry name" value="Elp3/MiaA/NifB-like_rSAM"/>
</dbReference>
<evidence type="ECO:0000256" key="2">
    <source>
        <dbReference type="ARBA" id="ARBA00006100"/>
    </source>
</evidence>
<keyword evidence="6 10" id="KW-0479">Metal-binding</keyword>
<feature type="region of interest" description="Disordered" evidence="11">
    <location>
        <begin position="257"/>
        <end position="295"/>
    </location>
</feature>
<comment type="function">
    <text evidence="10">Probably acts as a heme chaperone, transferring heme to an unknown acceptor. Binds one molecule of heme per monomer, possibly covalently. Binds 1 [4Fe-4S] cluster. The cluster is coordinated with 3 cysteines and an exchangeable S-adenosyl-L-methionine.</text>
</comment>
<evidence type="ECO:0000256" key="11">
    <source>
        <dbReference type="SAM" id="MobiDB-lite"/>
    </source>
</evidence>
<dbReference type="InterPro" id="IPR058240">
    <property type="entry name" value="rSAM_sf"/>
</dbReference>
<evidence type="ECO:0000256" key="8">
    <source>
        <dbReference type="ARBA" id="ARBA00023014"/>
    </source>
</evidence>
<feature type="domain" description="Radical SAM core" evidence="12">
    <location>
        <begin position="6"/>
        <end position="264"/>
    </location>
</feature>
<accession>A0A545SXE6</accession>
<dbReference type="GO" id="GO:0004109">
    <property type="term" value="F:coproporphyrinogen oxidase activity"/>
    <property type="evidence" value="ECO:0007669"/>
    <property type="project" value="InterPro"/>
</dbReference>
<comment type="similarity">
    <text evidence="2">Belongs to the anaerobic coproporphyrinogen-III oxidase family. HemW subfamily.</text>
</comment>
<name>A0A545SXE6_9GAMM</name>
<dbReference type="PANTHER" id="PTHR13932:SF5">
    <property type="entry name" value="RADICAL S-ADENOSYL METHIONINE DOMAIN-CONTAINING PROTEIN 1, MITOCHONDRIAL"/>
    <property type="match status" value="1"/>
</dbReference>
<dbReference type="EMBL" id="VHSG01000027">
    <property type="protein sequence ID" value="TQV69619.1"/>
    <property type="molecule type" value="Genomic_DNA"/>
</dbReference>
<dbReference type="GO" id="GO:0051539">
    <property type="term" value="F:4 iron, 4 sulfur cluster binding"/>
    <property type="evidence" value="ECO:0007669"/>
    <property type="project" value="UniProtKB-UniRule"/>
</dbReference>
<comment type="caution">
    <text evidence="13">The sequence shown here is derived from an EMBL/GenBank/DDBJ whole genome shotgun (WGS) entry which is preliminary data.</text>
</comment>
<keyword evidence="10" id="KW-0963">Cytoplasm</keyword>
<evidence type="ECO:0000256" key="7">
    <source>
        <dbReference type="ARBA" id="ARBA00023004"/>
    </source>
</evidence>
<evidence type="ECO:0000313" key="14">
    <source>
        <dbReference type="Proteomes" id="UP000319732"/>
    </source>
</evidence>
<reference evidence="13 14" key="1">
    <citation type="submission" date="2019-06" db="EMBL/GenBank/DDBJ databases">
        <title>Whole genome sequence for Cellvibrionaceae sp. R142.</title>
        <authorList>
            <person name="Wang G."/>
        </authorList>
    </citation>
    <scope>NUCLEOTIDE SEQUENCE [LARGE SCALE GENOMIC DNA]</scope>
    <source>
        <strain evidence="13 14">R142</strain>
    </source>
</reference>
<evidence type="ECO:0000256" key="9">
    <source>
        <dbReference type="ARBA" id="ARBA00023186"/>
    </source>
</evidence>
<dbReference type="NCBIfam" id="TIGR00539">
    <property type="entry name" value="hemN_rel"/>
    <property type="match status" value="1"/>
</dbReference>
<keyword evidence="5 10" id="KW-0949">S-adenosyl-L-methionine</keyword>
<proteinExistence type="inferred from homology"/>
<dbReference type="CDD" id="cd01335">
    <property type="entry name" value="Radical_SAM"/>
    <property type="match status" value="1"/>
</dbReference>
<dbReference type="InterPro" id="IPR004559">
    <property type="entry name" value="HemW-like"/>
</dbReference>
<dbReference type="InterPro" id="IPR034505">
    <property type="entry name" value="Coproporphyrinogen-III_oxidase"/>
</dbReference>
<gene>
    <name evidence="13" type="primary">hemW</name>
    <name evidence="13" type="ORF">FKG94_22760</name>
</gene>
<dbReference type="OrthoDB" id="9808022at2"/>
<dbReference type="InterPro" id="IPR013785">
    <property type="entry name" value="Aldolase_TIM"/>
</dbReference>
<evidence type="ECO:0000256" key="1">
    <source>
        <dbReference type="ARBA" id="ARBA00001966"/>
    </source>
</evidence>
<keyword evidence="4 10" id="KW-0349">Heme</keyword>
<protein>
    <recommendedName>
        <fullName evidence="3 10">Heme chaperone HemW</fullName>
    </recommendedName>
</protein>
<evidence type="ECO:0000256" key="5">
    <source>
        <dbReference type="ARBA" id="ARBA00022691"/>
    </source>
</evidence>
<dbReference type="RefSeq" id="WP_142929257.1">
    <property type="nucleotide sequence ID" value="NZ_ML660105.1"/>
</dbReference>
<evidence type="ECO:0000256" key="3">
    <source>
        <dbReference type="ARBA" id="ARBA00017228"/>
    </source>
</evidence>
<keyword evidence="8 10" id="KW-0411">Iron-sulfur</keyword>
<dbReference type="SFLD" id="SFLDS00029">
    <property type="entry name" value="Radical_SAM"/>
    <property type="match status" value="1"/>
</dbReference>
<dbReference type="AlphaFoldDB" id="A0A545SXE6"/>
<comment type="cofactor">
    <cofactor evidence="1">
        <name>[4Fe-4S] cluster</name>
        <dbReference type="ChEBI" id="CHEBI:49883"/>
    </cofactor>
</comment>
<evidence type="ECO:0000256" key="10">
    <source>
        <dbReference type="RuleBase" id="RU364116"/>
    </source>
</evidence>
<keyword evidence="10" id="KW-0004">4Fe-4S</keyword>